<evidence type="ECO:0000313" key="6">
    <source>
        <dbReference type="EMBL" id="KAJ7634829.1"/>
    </source>
</evidence>
<comment type="similarity">
    <text evidence="1">Belongs to the CFA/CMAS family.</text>
</comment>
<evidence type="ECO:0000256" key="4">
    <source>
        <dbReference type="ARBA" id="ARBA00022691"/>
    </source>
</evidence>
<dbReference type="GO" id="GO:0008610">
    <property type="term" value="P:lipid biosynthetic process"/>
    <property type="evidence" value="ECO:0007669"/>
    <property type="project" value="InterPro"/>
</dbReference>
<keyword evidence="3" id="KW-0808">Transferase</keyword>
<organism evidence="6 7">
    <name type="scientific">Roridomyces roridus</name>
    <dbReference type="NCBI Taxonomy" id="1738132"/>
    <lineage>
        <taxon>Eukaryota</taxon>
        <taxon>Fungi</taxon>
        <taxon>Dikarya</taxon>
        <taxon>Basidiomycota</taxon>
        <taxon>Agaricomycotina</taxon>
        <taxon>Agaricomycetes</taxon>
        <taxon>Agaricomycetidae</taxon>
        <taxon>Agaricales</taxon>
        <taxon>Marasmiineae</taxon>
        <taxon>Mycenaceae</taxon>
        <taxon>Roridomyces</taxon>
    </lineage>
</organism>
<dbReference type="PIRSF" id="PIRSF003085">
    <property type="entry name" value="CMAS"/>
    <property type="match status" value="1"/>
</dbReference>
<keyword evidence="5" id="KW-0443">Lipid metabolism</keyword>
<accession>A0AAD7BZ97</accession>
<dbReference type="SUPFAM" id="SSF53335">
    <property type="entry name" value="S-adenosyl-L-methionine-dependent methyltransferases"/>
    <property type="match status" value="1"/>
</dbReference>
<protein>
    <submittedName>
        <fullName evidence="6">CFS1-like protein</fullName>
    </submittedName>
</protein>
<name>A0AAD7BZ97_9AGAR</name>
<dbReference type="PANTHER" id="PTHR43667">
    <property type="entry name" value="CYCLOPROPANE-FATTY-ACYL-PHOSPHOLIPID SYNTHASE"/>
    <property type="match status" value="1"/>
</dbReference>
<proteinExistence type="inferred from homology"/>
<dbReference type="InterPro" id="IPR050723">
    <property type="entry name" value="CFA/CMAS"/>
</dbReference>
<dbReference type="InterPro" id="IPR029063">
    <property type="entry name" value="SAM-dependent_MTases_sf"/>
</dbReference>
<keyword evidence="4" id="KW-0949">S-adenosyl-L-methionine</keyword>
<dbReference type="AlphaFoldDB" id="A0AAD7BZ97"/>
<keyword evidence="7" id="KW-1185">Reference proteome</keyword>
<dbReference type="EMBL" id="JARKIF010000007">
    <property type="protein sequence ID" value="KAJ7634829.1"/>
    <property type="molecule type" value="Genomic_DNA"/>
</dbReference>
<dbReference type="Pfam" id="PF02353">
    <property type="entry name" value="CMAS"/>
    <property type="match status" value="1"/>
</dbReference>
<dbReference type="GO" id="GO:0032259">
    <property type="term" value="P:methylation"/>
    <property type="evidence" value="ECO:0007669"/>
    <property type="project" value="UniProtKB-KW"/>
</dbReference>
<reference evidence="6" key="1">
    <citation type="submission" date="2023-03" db="EMBL/GenBank/DDBJ databases">
        <title>Massive genome expansion in bonnet fungi (Mycena s.s.) driven by repeated elements and novel gene families across ecological guilds.</title>
        <authorList>
            <consortium name="Lawrence Berkeley National Laboratory"/>
            <person name="Harder C.B."/>
            <person name="Miyauchi S."/>
            <person name="Viragh M."/>
            <person name="Kuo A."/>
            <person name="Thoen E."/>
            <person name="Andreopoulos B."/>
            <person name="Lu D."/>
            <person name="Skrede I."/>
            <person name="Drula E."/>
            <person name="Henrissat B."/>
            <person name="Morin E."/>
            <person name="Kohler A."/>
            <person name="Barry K."/>
            <person name="LaButti K."/>
            <person name="Morin E."/>
            <person name="Salamov A."/>
            <person name="Lipzen A."/>
            <person name="Mereny Z."/>
            <person name="Hegedus B."/>
            <person name="Baldrian P."/>
            <person name="Stursova M."/>
            <person name="Weitz H."/>
            <person name="Taylor A."/>
            <person name="Grigoriev I.V."/>
            <person name="Nagy L.G."/>
            <person name="Martin F."/>
            <person name="Kauserud H."/>
        </authorList>
    </citation>
    <scope>NUCLEOTIDE SEQUENCE</scope>
    <source>
        <strain evidence="6">9284</strain>
    </source>
</reference>
<evidence type="ECO:0000256" key="1">
    <source>
        <dbReference type="ARBA" id="ARBA00010815"/>
    </source>
</evidence>
<evidence type="ECO:0000313" key="7">
    <source>
        <dbReference type="Proteomes" id="UP001221142"/>
    </source>
</evidence>
<sequence length="442" mass="49644">MTRTDLTPRRKALISFARHHILAVLERGVKHGQLQIVEDDVILTFGEPESKIPLTKATLHVRDASLWLRIFMTSDLGFAESFMLEEVEVDDLKAVCEIWLLNAPHLHGLSTSLHRIFSTVFKFTSSLFGQNISRARLNAIAGYDGSNTLFQAFLSQEMMYSCALWTDELGGVSGDLDAKPSEECSLEAAQKAKINLVLAKTGVRAGDRILEIGSGWCGFAIEAARRGCSVDTITLSTAQKSLGEARVRAAGLQHLVTVHLLDYRCLPPTFKNAFDAVVSIEMVEHVGTRHYKKYFQVIDWAMKTTTRSVAVISSSTMPESRYTTYQAPDFSRYYMWPNGALPSATALIKAANKGSRGRLTLQSVENHGEHYPRTLREWKRRFHANVWDLVQEQIIQEKPEFADPRVFGPFTRKWLYLFPSAEAGFESGYLGCHMLTFGRDVV</sequence>
<dbReference type="Gene3D" id="3.40.50.150">
    <property type="entry name" value="Vaccinia Virus protein VP39"/>
    <property type="match status" value="1"/>
</dbReference>
<comment type="caution">
    <text evidence="6">The sequence shown here is derived from an EMBL/GenBank/DDBJ whole genome shotgun (WGS) entry which is preliminary data.</text>
</comment>
<keyword evidence="2" id="KW-0489">Methyltransferase</keyword>
<dbReference type="Proteomes" id="UP001221142">
    <property type="component" value="Unassembled WGS sequence"/>
</dbReference>
<gene>
    <name evidence="6" type="ORF">FB45DRAFT_909996</name>
</gene>
<dbReference type="CDD" id="cd02440">
    <property type="entry name" value="AdoMet_MTases"/>
    <property type="match status" value="1"/>
</dbReference>
<evidence type="ECO:0000256" key="5">
    <source>
        <dbReference type="ARBA" id="ARBA00023098"/>
    </source>
</evidence>
<dbReference type="GO" id="GO:0008168">
    <property type="term" value="F:methyltransferase activity"/>
    <property type="evidence" value="ECO:0007669"/>
    <property type="project" value="UniProtKB-KW"/>
</dbReference>
<dbReference type="InterPro" id="IPR003333">
    <property type="entry name" value="CMAS"/>
</dbReference>
<evidence type="ECO:0000256" key="3">
    <source>
        <dbReference type="ARBA" id="ARBA00022679"/>
    </source>
</evidence>
<evidence type="ECO:0000256" key="2">
    <source>
        <dbReference type="ARBA" id="ARBA00022603"/>
    </source>
</evidence>
<dbReference type="PANTHER" id="PTHR43667:SF2">
    <property type="entry name" value="FATTY ACID C-METHYL TRANSFERASE"/>
    <property type="match status" value="1"/>
</dbReference>